<gene>
    <name evidence="1" type="ORF">SEUCBS140593_001977</name>
</gene>
<comment type="caution">
    <text evidence="1">The sequence shown here is derived from an EMBL/GenBank/DDBJ whole genome shotgun (WGS) entry which is preliminary data.</text>
</comment>
<proteinExistence type="predicted"/>
<protein>
    <submittedName>
        <fullName evidence="1">Uncharacterized protein</fullName>
    </submittedName>
</protein>
<organism evidence="1 2">
    <name type="scientific">Sporothrix eucalyptigena</name>
    <dbReference type="NCBI Taxonomy" id="1812306"/>
    <lineage>
        <taxon>Eukaryota</taxon>
        <taxon>Fungi</taxon>
        <taxon>Dikarya</taxon>
        <taxon>Ascomycota</taxon>
        <taxon>Pezizomycotina</taxon>
        <taxon>Sordariomycetes</taxon>
        <taxon>Sordariomycetidae</taxon>
        <taxon>Ophiostomatales</taxon>
        <taxon>Ophiostomataceae</taxon>
        <taxon>Sporothrix</taxon>
    </lineage>
</organism>
<evidence type="ECO:0000313" key="2">
    <source>
        <dbReference type="Proteomes" id="UP001642482"/>
    </source>
</evidence>
<evidence type="ECO:0000313" key="1">
    <source>
        <dbReference type="EMBL" id="CAK7213827.1"/>
    </source>
</evidence>
<keyword evidence="2" id="KW-1185">Reference proteome</keyword>
<dbReference type="Proteomes" id="UP001642482">
    <property type="component" value="Unassembled WGS sequence"/>
</dbReference>
<reference evidence="1 2" key="1">
    <citation type="submission" date="2024-01" db="EMBL/GenBank/DDBJ databases">
        <authorList>
            <person name="Allen C."/>
            <person name="Tagirdzhanova G."/>
        </authorList>
    </citation>
    <scope>NUCLEOTIDE SEQUENCE [LARGE SCALE GENOMIC DNA]</scope>
</reference>
<name>A0ABP0B2W6_9PEZI</name>
<dbReference type="EMBL" id="CAWUHD010000012">
    <property type="protein sequence ID" value="CAK7213827.1"/>
    <property type="molecule type" value="Genomic_DNA"/>
</dbReference>
<sequence>MPIAQRVVEGEVILPVARPGSPGYTVIVNKGENIHFPTVIAFREGNLNDTTNFKARIIHTDMVSMASKAGEINDNYPPLRIYTMPVIPGTAFSDVQVGSYN</sequence>
<accession>A0ABP0B2W6</accession>